<sequence>MKAERVSRMTGSEVNAFLGKAGFPAIENAKGVDVYRVSYRTVDANGGPTTATGSLVLPQTPAHELRVVSYSHGTMADRREAPSVASTGEGRYLPVYFATHGFAAAAADYLGLGEGPGAHPYMHTATEAGASIDLLKAARRLAGQQQVTFDKRIMVTGFSQGGHAAMALGAALQKDRDLDVSAIAPISGPFDIEHAEFPAAVDGRLDGRSAAFYLAYWLTSMDRVYDVYDEPSEAFRPPYDAKVTDLLDGSHDLGTIAAALPSTVDELLTPAYLGKLGKPTGRLLKAIRRNDTTCRDLRPGASVRLFAATGDRDVVLANSESCLKDLRARHVDASLMDVGGVNHLTSLRLSLPKVLAWFQQGAGTAAG</sequence>
<dbReference type="PANTHER" id="PTHR34853:SF1">
    <property type="entry name" value="LIPASE 5"/>
    <property type="match status" value="1"/>
</dbReference>
<evidence type="ECO:0000313" key="1">
    <source>
        <dbReference type="EMBL" id="MFB9202706.1"/>
    </source>
</evidence>
<reference evidence="1 2" key="1">
    <citation type="submission" date="2024-09" db="EMBL/GenBank/DDBJ databases">
        <authorList>
            <person name="Sun Q."/>
            <person name="Mori K."/>
        </authorList>
    </citation>
    <scope>NUCLEOTIDE SEQUENCE [LARGE SCALE GENOMIC DNA]</scope>
    <source>
        <strain evidence="1 2">CCM 3426</strain>
    </source>
</reference>
<name>A0ABV5IDV4_9ACTN</name>
<keyword evidence="1" id="KW-0378">Hydrolase</keyword>
<dbReference type="GO" id="GO:0016787">
    <property type="term" value="F:hydrolase activity"/>
    <property type="evidence" value="ECO:0007669"/>
    <property type="project" value="UniProtKB-KW"/>
</dbReference>
<organism evidence="1 2">
    <name type="scientific">Nonomuraea spiralis</name>
    <dbReference type="NCBI Taxonomy" id="46182"/>
    <lineage>
        <taxon>Bacteria</taxon>
        <taxon>Bacillati</taxon>
        <taxon>Actinomycetota</taxon>
        <taxon>Actinomycetes</taxon>
        <taxon>Streptosporangiales</taxon>
        <taxon>Streptosporangiaceae</taxon>
        <taxon>Nonomuraea</taxon>
    </lineage>
</organism>
<keyword evidence="2" id="KW-1185">Reference proteome</keyword>
<protein>
    <submittedName>
        <fullName evidence="1">Alpha/beta hydrolase family protein</fullName>
        <ecNumber evidence="1">3.4.-.-</ecNumber>
    </submittedName>
</protein>
<comment type="caution">
    <text evidence="1">The sequence shown here is derived from an EMBL/GenBank/DDBJ whole genome shotgun (WGS) entry which is preliminary data.</text>
</comment>
<dbReference type="SUPFAM" id="SSF53474">
    <property type="entry name" value="alpha/beta-Hydrolases"/>
    <property type="match status" value="1"/>
</dbReference>
<evidence type="ECO:0000313" key="2">
    <source>
        <dbReference type="Proteomes" id="UP001589647"/>
    </source>
</evidence>
<dbReference type="PANTHER" id="PTHR34853">
    <property type="match status" value="1"/>
</dbReference>
<dbReference type="RefSeq" id="WP_189652697.1">
    <property type="nucleotide sequence ID" value="NZ_BMRC01000030.1"/>
</dbReference>
<dbReference type="Gene3D" id="1.10.260.160">
    <property type="match status" value="1"/>
</dbReference>
<dbReference type="Gene3D" id="3.40.50.1820">
    <property type="entry name" value="alpha/beta hydrolase"/>
    <property type="match status" value="1"/>
</dbReference>
<dbReference type="InterPro" id="IPR029058">
    <property type="entry name" value="AB_hydrolase_fold"/>
</dbReference>
<gene>
    <name evidence="1" type="ORF">ACFFV7_16025</name>
</gene>
<dbReference type="EC" id="3.4.-.-" evidence="1"/>
<dbReference type="Proteomes" id="UP001589647">
    <property type="component" value="Unassembled WGS sequence"/>
</dbReference>
<dbReference type="PIRSF" id="PIRSF029171">
    <property type="entry name" value="Esterase_LipA"/>
    <property type="match status" value="1"/>
</dbReference>
<dbReference type="InterPro" id="IPR005152">
    <property type="entry name" value="Lipase_secreted"/>
</dbReference>
<dbReference type="EMBL" id="JBHMEI010000012">
    <property type="protein sequence ID" value="MFB9202706.1"/>
    <property type="molecule type" value="Genomic_DNA"/>
</dbReference>
<proteinExistence type="predicted"/>
<accession>A0ABV5IDV4</accession>